<keyword evidence="3" id="KW-0808">Transferase</keyword>
<dbReference type="GO" id="GO:0071111">
    <property type="term" value="F:cyclic-guanylate-specific phosphodiesterase activity"/>
    <property type="evidence" value="ECO:0007669"/>
    <property type="project" value="UniProtKB-EC"/>
</dbReference>
<dbReference type="PROSITE" id="PS50112">
    <property type="entry name" value="PAS"/>
    <property type="match status" value="1"/>
</dbReference>
<keyword evidence="9" id="KW-0472">Membrane</keyword>
<dbReference type="InterPro" id="IPR035919">
    <property type="entry name" value="EAL_sf"/>
</dbReference>
<dbReference type="KEGG" id="npv:OHM77_04175"/>
<evidence type="ECO:0000259" key="13">
    <source>
        <dbReference type="PROSITE" id="PS50887"/>
    </source>
</evidence>
<feature type="domain" description="PAS" evidence="10">
    <location>
        <begin position="383"/>
        <end position="429"/>
    </location>
</feature>
<evidence type="ECO:0000256" key="6">
    <source>
        <dbReference type="ARBA" id="ARBA00022840"/>
    </source>
</evidence>
<dbReference type="Proteomes" id="UP001234916">
    <property type="component" value="Chromosome"/>
</dbReference>
<evidence type="ECO:0000256" key="4">
    <source>
        <dbReference type="ARBA" id="ARBA00022741"/>
    </source>
</evidence>
<dbReference type="InterPro" id="IPR029150">
    <property type="entry name" value="dCache_3"/>
</dbReference>
<dbReference type="Pfam" id="PF13426">
    <property type="entry name" value="PAS_9"/>
    <property type="match status" value="1"/>
</dbReference>
<dbReference type="Pfam" id="PF00990">
    <property type="entry name" value="GGDEF"/>
    <property type="match status" value="1"/>
</dbReference>
<dbReference type="Pfam" id="PF00563">
    <property type="entry name" value="EAL"/>
    <property type="match status" value="1"/>
</dbReference>
<comment type="catalytic activity">
    <reaction evidence="8">
        <text>3',3'-c-di-GMP + H2O = 5'-phosphoguanylyl(3'-&gt;5')guanosine + H(+)</text>
        <dbReference type="Rhea" id="RHEA:24902"/>
        <dbReference type="ChEBI" id="CHEBI:15377"/>
        <dbReference type="ChEBI" id="CHEBI:15378"/>
        <dbReference type="ChEBI" id="CHEBI:58754"/>
        <dbReference type="ChEBI" id="CHEBI:58805"/>
        <dbReference type="EC" id="3.1.4.52"/>
    </reaction>
    <physiologicalReaction direction="left-to-right" evidence="8">
        <dbReference type="Rhea" id="RHEA:24903"/>
    </physiologicalReaction>
</comment>
<dbReference type="FunFam" id="3.20.20.450:FF:000001">
    <property type="entry name" value="Cyclic di-GMP phosphodiesterase yahA"/>
    <property type="match status" value="1"/>
</dbReference>
<dbReference type="PROSITE" id="PS50113">
    <property type="entry name" value="PAC"/>
    <property type="match status" value="1"/>
</dbReference>
<keyword evidence="9" id="KW-1133">Transmembrane helix</keyword>
<dbReference type="GO" id="GO:0016301">
    <property type="term" value="F:kinase activity"/>
    <property type="evidence" value="ECO:0007669"/>
    <property type="project" value="UniProtKB-KW"/>
</dbReference>
<name>A0AA49FLZ5_9PROT</name>
<dbReference type="CDD" id="cd01949">
    <property type="entry name" value="GGDEF"/>
    <property type="match status" value="1"/>
</dbReference>
<dbReference type="GO" id="GO:0005524">
    <property type="term" value="F:ATP binding"/>
    <property type="evidence" value="ECO:0007669"/>
    <property type="project" value="UniProtKB-KW"/>
</dbReference>
<dbReference type="InterPro" id="IPR029787">
    <property type="entry name" value="Nucleotide_cyclase"/>
</dbReference>
<dbReference type="PROSITE" id="PS50883">
    <property type="entry name" value="EAL"/>
    <property type="match status" value="1"/>
</dbReference>
<evidence type="ECO:0000256" key="5">
    <source>
        <dbReference type="ARBA" id="ARBA00022777"/>
    </source>
</evidence>
<evidence type="ECO:0000256" key="3">
    <source>
        <dbReference type="ARBA" id="ARBA00022679"/>
    </source>
</evidence>
<dbReference type="NCBIfam" id="TIGR00229">
    <property type="entry name" value="sensory_box"/>
    <property type="match status" value="1"/>
</dbReference>
<dbReference type="GO" id="GO:0071732">
    <property type="term" value="P:cellular response to nitric oxide"/>
    <property type="evidence" value="ECO:0007669"/>
    <property type="project" value="UniProtKB-ARBA"/>
</dbReference>
<dbReference type="SMART" id="SM00091">
    <property type="entry name" value="PAS"/>
    <property type="match status" value="2"/>
</dbReference>
<protein>
    <submittedName>
        <fullName evidence="14">EAL domain-containing protein</fullName>
    </submittedName>
</protein>
<dbReference type="EMBL" id="CP107246">
    <property type="protein sequence ID" value="WIM06472.1"/>
    <property type="molecule type" value="Genomic_DNA"/>
</dbReference>
<feature type="transmembrane region" description="Helical" evidence="9">
    <location>
        <begin position="24"/>
        <end position="43"/>
    </location>
</feature>
<dbReference type="GO" id="GO:0000160">
    <property type="term" value="P:phosphorelay signal transduction system"/>
    <property type="evidence" value="ECO:0007669"/>
    <property type="project" value="UniProtKB-KW"/>
</dbReference>
<evidence type="ECO:0000259" key="11">
    <source>
        <dbReference type="PROSITE" id="PS50113"/>
    </source>
</evidence>
<gene>
    <name evidence="14" type="ORF">OHM77_04175</name>
</gene>
<dbReference type="CDD" id="cd00130">
    <property type="entry name" value="PAS"/>
    <property type="match status" value="1"/>
</dbReference>
<dbReference type="GO" id="GO:0016020">
    <property type="term" value="C:membrane"/>
    <property type="evidence" value="ECO:0007669"/>
    <property type="project" value="UniProtKB-SubCell"/>
</dbReference>
<dbReference type="InterPro" id="IPR000700">
    <property type="entry name" value="PAS-assoc_C"/>
</dbReference>
<dbReference type="PANTHER" id="PTHR44757:SF2">
    <property type="entry name" value="BIOFILM ARCHITECTURE MAINTENANCE PROTEIN MBAA"/>
    <property type="match status" value="1"/>
</dbReference>
<dbReference type="PANTHER" id="PTHR44757">
    <property type="entry name" value="DIGUANYLATE CYCLASE DGCP"/>
    <property type="match status" value="1"/>
</dbReference>
<dbReference type="InterPro" id="IPR035965">
    <property type="entry name" value="PAS-like_dom_sf"/>
</dbReference>
<dbReference type="SMART" id="SM00086">
    <property type="entry name" value="PAC"/>
    <property type="match status" value="1"/>
</dbReference>
<dbReference type="SMART" id="SM00267">
    <property type="entry name" value="GGDEF"/>
    <property type="match status" value="1"/>
</dbReference>
<comment type="subcellular location">
    <subcellularLocation>
        <location evidence="1">Membrane</location>
    </subcellularLocation>
</comment>
<dbReference type="Gene3D" id="3.30.450.20">
    <property type="entry name" value="PAS domain"/>
    <property type="match status" value="2"/>
</dbReference>
<keyword evidence="7" id="KW-0902">Two-component regulatory system</keyword>
<dbReference type="SUPFAM" id="SSF55785">
    <property type="entry name" value="PYP-like sensor domain (PAS domain)"/>
    <property type="match status" value="1"/>
</dbReference>
<evidence type="ECO:0000256" key="7">
    <source>
        <dbReference type="ARBA" id="ARBA00023012"/>
    </source>
</evidence>
<evidence type="ECO:0000259" key="12">
    <source>
        <dbReference type="PROSITE" id="PS50883"/>
    </source>
</evidence>
<dbReference type="SUPFAM" id="SSF141868">
    <property type="entry name" value="EAL domain-like"/>
    <property type="match status" value="1"/>
</dbReference>
<dbReference type="SUPFAM" id="SSF55073">
    <property type="entry name" value="Nucleotide cyclase"/>
    <property type="match status" value="1"/>
</dbReference>
<dbReference type="PROSITE" id="PS50887">
    <property type="entry name" value="GGDEF"/>
    <property type="match status" value="1"/>
</dbReference>
<keyword evidence="4" id="KW-0547">Nucleotide-binding</keyword>
<dbReference type="InterPro" id="IPR001633">
    <property type="entry name" value="EAL_dom"/>
</dbReference>
<dbReference type="InterPro" id="IPR000014">
    <property type="entry name" value="PAS"/>
</dbReference>
<dbReference type="Gene3D" id="3.30.70.270">
    <property type="match status" value="1"/>
</dbReference>
<keyword evidence="6" id="KW-0067">ATP-binding</keyword>
<keyword evidence="2" id="KW-0597">Phosphoprotein</keyword>
<sequence>MEIGPDPSADAVLAKAGWNLKRRILLPLGFAFALLVSAFAVSLHRIERNHLAEAANHELATMQASLRETVALRAGKLRTALEMLERDPALRPTLASRDRGLMRAKYGPLFEKLRRDFNITHFYFLDADRMALMRLHQPNRFGDRIDRFTAIEAGRTGRIVTGMELGPLGTLSLRAAMPLSDGGRIVGYVELAEEVLDVVQDLVRTFRSEGFALIHKDMLSRPDWETGMRMLGRQADWERFPDSIMVVQTLPEVPAALGRMFSESEHARLSVTGEIDHGGRIYQAGFIPLIDVAGREVGDLAILRDITTAKAETKRLLAMVVAVSAMVCALTFMLFYLILNRTQRVLAASRERLLAEAQEQARIQFQHMQALIAWADEQERVAAELRIAAIAFESQEGMFVTDPNGVILRINHAFTELTGYSAEEAIGKTPALLKSGHHDEAFYKKLWQALVRDRYWQGEVWNRRKNGEVYPEWQVISAVTDEEGRVTHYVSAFSDITQRKQAEAEIQRLAHYDHLTKLPNRRLLIDRLNHALASSARRRRHGAILFIDLDHFKTLNDTQGHEIGDLLLVEVAQRLLSCVRQVDTVARLGGDEFVVMLEDLNKDRHAAAKETEMIGEKIRNALNRPFTLGSTRHGMAGSIDYQCTASIGAGLFLDGKDTIDDLLKHADVAMYQAKDAGRNAVRFFDPAMQATLESRAAIEADLRRALSLKQFELFYQAQTDGDGRIIGAEALLRWNHPQRGLVPPADFIPLAEETGLIVPIGQWVLETACGLLKSWRENAATRDLRLAVNVSARQFRQPDFVAQARAALARACADPARLELELTESVVLDNVADTIDKMNALKSVGVGFSMDDFGTGHSSLSYLKQLPLDQLKIDRSFVRDIATDPSDAVIVRTIIVMARSLGLDVVAEGVETGEQRDFLERNGCSLFQGYLFSRPLPLNEFGNLLLNR</sequence>
<keyword evidence="5" id="KW-0418">Kinase</keyword>
<evidence type="ECO:0000256" key="1">
    <source>
        <dbReference type="ARBA" id="ARBA00004370"/>
    </source>
</evidence>
<dbReference type="FunFam" id="3.30.70.270:FF:000001">
    <property type="entry name" value="Diguanylate cyclase domain protein"/>
    <property type="match status" value="1"/>
</dbReference>
<dbReference type="Pfam" id="PF14827">
    <property type="entry name" value="dCache_3"/>
    <property type="match status" value="1"/>
</dbReference>
<dbReference type="SUPFAM" id="SSF103190">
    <property type="entry name" value="Sensory domain-like"/>
    <property type="match status" value="1"/>
</dbReference>
<dbReference type="InterPro" id="IPR000160">
    <property type="entry name" value="GGDEF_dom"/>
</dbReference>
<dbReference type="InterPro" id="IPR001610">
    <property type="entry name" value="PAC"/>
</dbReference>
<dbReference type="Gene3D" id="3.20.20.450">
    <property type="entry name" value="EAL domain"/>
    <property type="match status" value="1"/>
</dbReference>
<dbReference type="NCBIfam" id="TIGR00254">
    <property type="entry name" value="GGDEF"/>
    <property type="match status" value="1"/>
</dbReference>
<keyword evidence="9" id="KW-0812">Transmembrane</keyword>
<dbReference type="SMART" id="SM00052">
    <property type="entry name" value="EAL"/>
    <property type="match status" value="1"/>
</dbReference>
<evidence type="ECO:0000256" key="2">
    <source>
        <dbReference type="ARBA" id="ARBA00022553"/>
    </source>
</evidence>
<evidence type="ECO:0000256" key="9">
    <source>
        <dbReference type="SAM" id="Phobius"/>
    </source>
</evidence>
<dbReference type="InterPro" id="IPR052155">
    <property type="entry name" value="Biofilm_reg_signaling"/>
</dbReference>
<accession>A0AA49FLZ5</accession>
<feature type="transmembrane region" description="Helical" evidence="9">
    <location>
        <begin position="316"/>
        <end position="339"/>
    </location>
</feature>
<feature type="domain" description="PAC" evidence="11">
    <location>
        <begin position="456"/>
        <end position="508"/>
    </location>
</feature>
<evidence type="ECO:0000256" key="8">
    <source>
        <dbReference type="ARBA" id="ARBA00051114"/>
    </source>
</evidence>
<dbReference type="CDD" id="cd01948">
    <property type="entry name" value="EAL"/>
    <property type="match status" value="1"/>
</dbReference>
<feature type="domain" description="GGDEF" evidence="13">
    <location>
        <begin position="540"/>
        <end position="686"/>
    </location>
</feature>
<feature type="domain" description="EAL" evidence="12">
    <location>
        <begin position="695"/>
        <end position="948"/>
    </location>
</feature>
<proteinExistence type="predicted"/>
<evidence type="ECO:0000313" key="14">
    <source>
        <dbReference type="EMBL" id="WIM06472.1"/>
    </source>
</evidence>
<evidence type="ECO:0000259" key="10">
    <source>
        <dbReference type="PROSITE" id="PS50112"/>
    </source>
</evidence>
<dbReference type="InterPro" id="IPR029151">
    <property type="entry name" value="Sensor-like_sf"/>
</dbReference>
<reference evidence="14" key="1">
    <citation type="journal article" date="2023" name="Nat. Microbiol.">
        <title>Enrichment and characterization of a nitric oxide-reducing microbial community in a continuous bioreactor.</title>
        <authorList>
            <person name="Garrido-Amador P."/>
            <person name="Stortenbeker N."/>
            <person name="Wessels H.J.C.T."/>
            <person name="Speth D.R."/>
            <person name="Garcia-Heredia I."/>
            <person name="Kartal B."/>
        </authorList>
    </citation>
    <scope>NUCLEOTIDE SEQUENCE</scope>
    <source>
        <strain evidence="14">MAG1</strain>
    </source>
</reference>
<dbReference type="AlphaFoldDB" id="A0AA49FLZ5"/>
<organism evidence="14">
    <name type="scientific">Candidatus Nitricoxidivorans perseverans</name>
    <dbReference type="NCBI Taxonomy" id="2975601"/>
    <lineage>
        <taxon>Bacteria</taxon>
        <taxon>Pseudomonadati</taxon>
        <taxon>Pseudomonadota</taxon>
        <taxon>Betaproteobacteria</taxon>
        <taxon>Nitrosomonadales</taxon>
        <taxon>Sterolibacteriaceae</taxon>
        <taxon>Candidatus Nitricoxidivorans</taxon>
    </lineage>
</organism>
<dbReference type="InterPro" id="IPR043128">
    <property type="entry name" value="Rev_trsase/Diguanyl_cyclase"/>
</dbReference>